<comment type="caution">
    <text evidence="2">The sequence shown here is derived from an EMBL/GenBank/DDBJ whole genome shotgun (WGS) entry which is preliminary data.</text>
</comment>
<keyword evidence="1" id="KW-0732">Signal</keyword>
<dbReference type="Proteomes" id="UP000245124">
    <property type="component" value="Unassembled WGS sequence"/>
</dbReference>
<reference evidence="2 3" key="1">
    <citation type="submission" date="2017-06" db="EMBL/GenBank/DDBJ databases">
        <title>Genome sequencing of cyanobaciteial culture collection at National Institute for Environmental Studies (NIES).</title>
        <authorList>
            <person name="Hirose Y."/>
            <person name="Shimura Y."/>
            <person name="Fujisawa T."/>
            <person name="Nakamura Y."/>
            <person name="Kawachi M."/>
        </authorList>
    </citation>
    <scope>NUCLEOTIDE SEQUENCE [LARGE SCALE GENOMIC DNA]</scope>
    <source>
        <strain evidence="2 3">NIES-4072</strain>
    </source>
</reference>
<evidence type="ECO:0000313" key="3">
    <source>
        <dbReference type="Proteomes" id="UP000245124"/>
    </source>
</evidence>
<accession>A0A2R5FHV2</accession>
<dbReference type="OrthoDB" id="485268at2"/>
<keyword evidence="3" id="KW-1185">Reference proteome</keyword>
<evidence type="ECO:0000313" key="2">
    <source>
        <dbReference type="EMBL" id="GBG17499.1"/>
    </source>
</evidence>
<dbReference type="EMBL" id="BDUD01000001">
    <property type="protein sequence ID" value="GBG17499.1"/>
    <property type="molecule type" value="Genomic_DNA"/>
</dbReference>
<evidence type="ECO:0000256" key="1">
    <source>
        <dbReference type="SAM" id="SignalP"/>
    </source>
</evidence>
<gene>
    <name evidence="2" type="ORF">NIES4072_11590</name>
</gene>
<feature type="chain" id="PRO_5015331259" evidence="1">
    <location>
        <begin position="32"/>
        <end position="63"/>
    </location>
</feature>
<organism evidence="2 3">
    <name type="scientific">Nostoc commune NIES-4072</name>
    <dbReference type="NCBI Taxonomy" id="2005467"/>
    <lineage>
        <taxon>Bacteria</taxon>
        <taxon>Bacillati</taxon>
        <taxon>Cyanobacteriota</taxon>
        <taxon>Cyanophyceae</taxon>
        <taxon>Nostocales</taxon>
        <taxon>Nostocaceae</taxon>
        <taxon>Nostoc</taxon>
    </lineage>
</organism>
<proteinExistence type="predicted"/>
<protein>
    <submittedName>
        <fullName evidence="2">Uncharacterized protein</fullName>
    </submittedName>
</protein>
<dbReference type="AlphaFoldDB" id="A0A2R5FHV2"/>
<sequence>MKCLLKSFMTISALSSLIIAPLVLSVGQASAETKKGTDASYVGAGVAAGVTSGEQGIGLLFDF</sequence>
<name>A0A2R5FHV2_NOSCO</name>
<feature type="signal peptide" evidence="1">
    <location>
        <begin position="1"/>
        <end position="31"/>
    </location>
</feature>